<evidence type="ECO:0000313" key="2">
    <source>
        <dbReference type="EMBL" id="MPC66555.1"/>
    </source>
</evidence>
<sequence>MAKCSSRKERGKRKRKMQEEGEVIRDEPRAEDIDQMSRFIVLFWPSIRGENLKGATSAESTSRAEEACGEGRFGEGEKG</sequence>
<protein>
    <submittedName>
        <fullName evidence="2">Uncharacterized protein</fullName>
    </submittedName>
</protein>
<organism evidence="2 3">
    <name type="scientific">Portunus trituberculatus</name>
    <name type="common">Swimming crab</name>
    <name type="synonym">Neptunus trituberculatus</name>
    <dbReference type="NCBI Taxonomy" id="210409"/>
    <lineage>
        <taxon>Eukaryota</taxon>
        <taxon>Metazoa</taxon>
        <taxon>Ecdysozoa</taxon>
        <taxon>Arthropoda</taxon>
        <taxon>Crustacea</taxon>
        <taxon>Multicrustacea</taxon>
        <taxon>Malacostraca</taxon>
        <taxon>Eumalacostraca</taxon>
        <taxon>Eucarida</taxon>
        <taxon>Decapoda</taxon>
        <taxon>Pleocyemata</taxon>
        <taxon>Brachyura</taxon>
        <taxon>Eubrachyura</taxon>
        <taxon>Portunoidea</taxon>
        <taxon>Portunidae</taxon>
        <taxon>Portuninae</taxon>
        <taxon>Portunus</taxon>
    </lineage>
</organism>
<proteinExistence type="predicted"/>
<feature type="region of interest" description="Disordered" evidence="1">
    <location>
        <begin position="51"/>
        <end position="79"/>
    </location>
</feature>
<gene>
    <name evidence="2" type="ORF">E2C01_060704</name>
</gene>
<dbReference type="AlphaFoldDB" id="A0A5B7HA68"/>
<dbReference type="EMBL" id="VSRR010024917">
    <property type="protein sequence ID" value="MPC66555.1"/>
    <property type="molecule type" value="Genomic_DNA"/>
</dbReference>
<feature type="region of interest" description="Disordered" evidence="1">
    <location>
        <begin position="1"/>
        <end position="31"/>
    </location>
</feature>
<evidence type="ECO:0000313" key="3">
    <source>
        <dbReference type="Proteomes" id="UP000324222"/>
    </source>
</evidence>
<name>A0A5B7HA68_PORTR</name>
<accession>A0A5B7HA68</accession>
<reference evidence="2 3" key="1">
    <citation type="submission" date="2019-05" db="EMBL/GenBank/DDBJ databases">
        <title>Another draft genome of Portunus trituberculatus and its Hox gene families provides insights of decapod evolution.</title>
        <authorList>
            <person name="Jeong J.-H."/>
            <person name="Song I."/>
            <person name="Kim S."/>
            <person name="Choi T."/>
            <person name="Kim D."/>
            <person name="Ryu S."/>
            <person name="Kim W."/>
        </authorList>
    </citation>
    <scope>NUCLEOTIDE SEQUENCE [LARGE SCALE GENOMIC DNA]</scope>
    <source>
        <tissue evidence="2">Muscle</tissue>
    </source>
</reference>
<evidence type="ECO:0000256" key="1">
    <source>
        <dbReference type="SAM" id="MobiDB-lite"/>
    </source>
</evidence>
<dbReference type="Proteomes" id="UP000324222">
    <property type="component" value="Unassembled WGS sequence"/>
</dbReference>
<comment type="caution">
    <text evidence="2">The sequence shown here is derived from an EMBL/GenBank/DDBJ whole genome shotgun (WGS) entry which is preliminary data.</text>
</comment>
<keyword evidence="3" id="KW-1185">Reference proteome</keyword>
<feature type="compositionally biased region" description="Basic and acidic residues" evidence="1">
    <location>
        <begin position="17"/>
        <end position="31"/>
    </location>
</feature>